<keyword evidence="4" id="KW-1185">Reference proteome</keyword>
<accession>A0A9X4BME8</accession>
<dbReference type="Pfam" id="PF00535">
    <property type="entry name" value="Glycos_transf_2"/>
    <property type="match status" value="1"/>
</dbReference>
<dbReference type="Proteomes" id="UP001139971">
    <property type="component" value="Unassembled WGS sequence"/>
</dbReference>
<keyword evidence="1" id="KW-0472">Membrane</keyword>
<protein>
    <submittedName>
        <fullName evidence="3">Glycosyltransferase family 2 protein</fullName>
    </submittedName>
</protein>
<evidence type="ECO:0000313" key="3">
    <source>
        <dbReference type="EMBL" id="MDC8015224.1"/>
    </source>
</evidence>
<evidence type="ECO:0000313" key="4">
    <source>
        <dbReference type="Proteomes" id="UP001139971"/>
    </source>
</evidence>
<dbReference type="RefSeq" id="WP_263544238.1">
    <property type="nucleotide sequence ID" value="NZ_JAOVZO020000020.1"/>
</dbReference>
<name>A0A9X4BME8_9GAMM</name>
<dbReference type="InterPro" id="IPR001173">
    <property type="entry name" value="Glyco_trans_2-like"/>
</dbReference>
<feature type="transmembrane region" description="Helical" evidence="1">
    <location>
        <begin position="267"/>
        <end position="290"/>
    </location>
</feature>
<comment type="caution">
    <text evidence="3">The sequence shown here is derived from an EMBL/GenBank/DDBJ whole genome shotgun (WGS) entry which is preliminary data.</text>
</comment>
<evidence type="ECO:0000259" key="2">
    <source>
        <dbReference type="Pfam" id="PF00535"/>
    </source>
</evidence>
<keyword evidence="1" id="KW-0812">Transmembrane</keyword>
<dbReference type="EMBL" id="JAOVZO020000020">
    <property type="protein sequence ID" value="MDC8015224.1"/>
    <property type="molecule type" value="Genomic_DNA"/>
</dbReference>
<organism evidence="3 4">
    <name type="scientific">Tahibacter soli</name>
    <dbReference type="NCBI Taxonomy" id="2983605"/>
    <lineage>
        <taxon>Bacteria</taxon>
        <taxon>Pseudomonadati</taxon>
        <taxon>Pseudomonadota</taxon>
        <taxon>Gammaproteobacteria</taxon>
        <taxon>Lysobacterales</taxon>
        <taxon>Rhodanobacteraceae</taxon>
        <taxon>Tahibacter</taxon>
    </lineage>
</organism>
<evidence type="ECO:0000256" key="1">
    <source>
        <dbReference type="SAM" id="Phobius"/>
    </source>
</evidence>
<dbReference type="InterPro" id="IPR029044">
    <property type="entry name" value="Nucleotide-diphossugar_trans"/>
</dbReference>
<feature type="domain" description="Glycosyltransferase 2-like" evidence="2">
    <location>
        <begin position="10"/>
        <end position="162"/>
    </location>
</feature>
<dbReference type="CDD" id="cd04179">
    <property type="entry name" value="DPM_DPG-synthase_like"/>
    <property type="match status" value="1"/>
</dbReference>
<dbReference type="InterPro" id="IPR050256">
    <property type="entry name" value="Glycosyltransferase_2"/>
</dbReference>
<dbReference type="Gene3D" id="3.90.550.10">
    <property type="entry name" value="Spore Coat Polysaccharide Biosynthesis Protein SpsA, Chain A"/>
    <property type="match status" value="1"/>
</dbReference>
<dbReference type="AlphaFoldDB" id="A0A9X4BME8"/>
<gene>
    <name evidence="3" type="ORF">OD750_022005</name>
</gene>
<keyword evidence="1" id="KW-1133">Transmembrane helix</keyword>
<proteinExistence type="predicted"/>
<reference evidence="3" key="1">
    <citation type="submission" date="2023-02" db="EMBL/GenBank/DDBJ databases">
        <title>Tahibacter soli sp. nov. isolated from soil.</title>
        <authorList>
            <person name="Baek J.H."/>
            <person name="Lee J.K."/>
            <person name="Choi D.G."/>
            <person name="Jeon C.O."/>
        </authorList>
    </citation>
    <scope>NUCLEOTIDE SEQUENCE</scope>
    <source>
        <strain evidence="3">BL</strain>
    </source>
</reference>
<dbReference type="PANTHER" id="PTHR48090:SF7">
    <property type="entry name" value="RFBJ PROTEIN"/>
    <property type="match status" value="1"/>
</dbReference>
<sequence length="311" mass="33346">MTAGAVRVAVLIPCFNEAIAIGAVVAAFRAALPGAQVFVFDNNSRDATAAVAAQAGAIVRRVELQGKGHVVRRMFADVDADAYVMVDGDDTYDAASAPRLVGTLLERRLDMVVGVREPIHTGVHRPGHAFGNRLLSGFLSRLFGRNCSDILTGYRVFSRRFAKSFPVLSSGFEIETELTVHALELRMAVGEMSTPFKERPEGSHSKLSTVRDGVRIVSTMVRLFAAERPLACYSIIAALLALTSVALAIPLFVTYAHTGLVPRFPTAILSTGLMLSAALSLFAGLVLDTVTRGRRETKMLAYLAQPTPGGE</sequence>
<dbReference type="SUPFAM" id="SSF53448">
    <property type="entry name" value="Nucleotide-diphospho-sugar transferases"/>
    <property type="match status" value="1"/>
</dbReference>
<feature type="transmembrane region" description="Helical" evidence="1">
    <location>
        <begin position="230"/>
        <end position="255"/>
    </location>
</feature>
<dbReference type="PANTHER" id="PTHR48090">
    <property type="entry name" value="UNDECAPRENYL-PHOSPHATE 4-DEOXY-4-FORMAMIDO-L-ARABINOSE TRANSFERASE-RELATED"/>
    <property type="match status" value="1"/>
</dbReference>